<feature type="transmembrane region" description="Helical" evidence="5">
    <location>
        <begin position="87"/>
        <end position="117"/>
    </location>
</feature>
<feature type="transmembrane region" description="Helical" evidence="5">
    <location>
        <begin position="230"/>
        <end position="249"/>
    </location>
</feature>
<feature type="transmembrane region" description="Helical" evidence="5">
    <location>
        <begin position="269"/>
        <end position="293"/>
    </location>
</feature>
<keyword evidence="2 5" id="KW-0812">Transmembrane</keyword>
<dbReference type="GO" id="GO:0016020">
    <property type="term" value="C:membrane"/>
    <property type="evidence" value="ECO:0007669"/>
    <property type="project" value="UniProtKB-SubCell"/>
</dbReference>
<dbReference type="InterPro" id="IPR050367">
    <property type="entry name" value="APC_superfamily"/>
</dbReference>
<comment type="subcellular location">
    <subcellularLocation>
        <location evidence="1">Membrane</location>
        <topology evidence="1">Multi-pass membrane protein</topology>
    </subcellularLocation>
</comment>
<keyword evidence="8" id="KW-1185">Reference proteome</keyword>
<organism evidence="7 8">
    <name type="scientific">Scopulibacillus darangshiensis</name>
    <dbReference type="NCBI Taxonomy" id="442528"/>
    <lineage>
        <taxon>Bacteria</taxon>
        <taxon>Bacillati</taxon>
        <taxon>Bacillota</taxon>
        <taxon>Bacilli</taxon>
        <taxon>Bacillales</taxon>
        <taxon>Sporolactobacillaceae</taxon>
        <taxon>Scopulibacillus</taxon>
    </lineage>
</organism>
<keyword evidence="4 5" id="KW-0472">Membrane</keyword>
<dbReference type="OrthoDB" id="9804700at2"/>
<dbReference type="Pfam" id="PF00324">
    <property type="entry name" value="AA_permease"/>
    <property type="match status" value="1"/>
</dbReference>
<proteinExistence type="predicted"/>
<evidence type="ECO:0000313" key="8">
    <source>
        <dbReference type="Proteomes" id="UP000295416"/>
    </source>
</evidence>
<evidence type="ECO:0000259" key="6">
    <source>
        <dbReference type="Pfam" id="PF00324"/>
    </source>
</evidence>
<gene>
    <name evidence="7" type="ORF">EV207_103117</name>
</gene>
<evidence type="ECO:0000313" key="7">
    <source>
        <dbReference type="EMBL" id="TCP31234.1"/>
    </source>
</evidence>
<feature type="transmembrane region" description="Helical" evidence="5">
    <location>
        <begin position="353"/>
        <end position="374"/>
    </location>
</feature>
<reference evidence="7 8" key="1">
    <citation type="submission" date="2019-03" db="EMBL/GenBank/DDBJ databases">
        <title>Genomic Encyclopedia of Type Strains, Phase IV (KMG-IV): sequencing the most valuable type-strain genomes for metagenomic binning, comparative biology and taxonomic classification.</title>
        <authorList>
            <person name="Goeker M."/>
        </authorList>
    </citation>
    <scope>NUCLEOTIDE SEQUENCE [LARGE SCALE GENOMIC DNA]</scope>
    <source>
        <strain evidence="7 8">DSM 19377</strain>
    </source>
</reference>
<accession>A0A4R2PAD7</accession>
<name>A0A4R2PAD7_9BACL</name>
<sequence length="447" mass="49283">MEQKSGLKRSLGLRHVTLYGLAFMAPTTVFSTYGVAVEKTQGMMPTAYIIAMIIMLFTAYSYGQMVKEFPSAGSAYTFTQKAIHPNLGFLIGWTILIDYVLSPMISALLVGIVGHAYFPAVPLSIWVISFILVIAVVNVLGIKIAANFNTYFLILQLASFLLFFFISIKGLLEGKGAGTVFSILPFYDPDVKLSSIISTVPILCFTFLGFDAITTLSEETKHARRTLPKAIYIIVFSGGVLYVITTYFLQTVFPGLHFKDPQSAHMEIFAYIGGSFLTSCFTAVSFTAGFASATASCGSGARILYVMGREGVLPKKIFGYLSPKFHTPVFNILIIGCIALSALFLNIVTALSFINYGGLFAFTFVNLAVIVHYYIKKRQRSPKGTIMYLVIPLIGAFFTAVLWLQLDNHSMILGSTWLAAGVIYLLYLTKLFRQPPPELRFEETEQA</sequence>
<dbReference type="PANTHER" id="PTHR42770">
    <property type="entry name" value="AMINO ACID TRANSPORTER-RELATED"/>
    <property type="match status" value="1"/>
</dbReference>
<dbReference type="AlphaFoldDB" id="A0A4R2PAD7"/>
<feature type="transmembrane region" description="Helical" evidence="5">
    <location>
        <begin position="47"/>
        <end position="66"/>
    </location>
</feature>
<feature type="transmembrane region" description="Helical" evidence="5">
    <location>
        <begin position="192"/>
        <end position="210"/>
    </location>
</feature>
<protein>
    <submittedName>
        <fullName evidence="7">Putrescine importer</fullName>
    </submittedName>
</protein>
<evidence type="ECO:0000256" key="4">
    <source>
        <dbReference type="ARBA" id="ARBA00023136"/>
    </source>
</evidence>
<feature type="transmembrane region" description="Helical" evidence="5">
    <location>
        <begin position="12"/>
        <end position="35"/>
    </location>
</feature>
<dbReference type="Gene3D" id="1.20.1740.10">
    <property type="entry name" value="Amino acid/polyamine transporter I"/>
    <property type="match status" value="1"/>
</dbReference>
<dbReference type="PANTHER" id="PTHR42770:SF8">
    <property type="entry name" value="PUTRESCINE IMPORTER PUUP"/>
    <property type="match status" value="1"/>
</dbReference>
<dbReference type="InterPro" id="IPR004841">
    <property type="entry name" value="AA-permease/SLC12A_dom"/>
</dbReference>
<keyword evidence="3 5" id="KW-1133">Transmembrane helix</keyword>
<feature type="transmembrane region" description="Helical" evidence="5">
    <location>
        <begin position="123"/>
        <end position="140"/>
    </location>
</feature>
<dbReference type="GO" id="GO:0055085">
    <property type="term" value="P:transmembrane transport"/>
    <property type="evidence" value="ECO:0007669"/>
    <property type="project" value="InterPro"/>
</dbReference>
<feature type="transmembrane region" description="Helical" evidence="5">
    <location>
        <begin position="386"/>
        <end position="406"/>
    </location>
</feature>
<dbReference type="PIRSF" id="PIRSF006060">
    <property type="entry name" value="AA_transporter"/>
    <property type="match status" value="1"/>
</dbReference>
<evidence type="ECO:0000256" key="3">
    <source>
        <dbReference type="ARBA" id="ARBA00022989"/>
    </source>
</evidence>
<dbReference type="Proteomes" id="UP000295416">
    <property type="component" value="Unassembled WGS sequence"/>
</dbReference>
<comment type="caution">
    <text evidence="7">The sequence shown here is derived from an EMBL/GenBank/DDBJ whole genome shotgun (WGS) entry which is preliminary data.</text>
</comment>
<evidence type="ECO:0000256" key="1">
    <source>
        <dbReference type="ARBA" id="ARBA00004141"/>
    </source>
</evidence>
<feature type="domain" description="Amino acid permease/ SLC12A" evidence="6">
    <location>
        <begin position="15"/>
        <end position="401"/>
    </location>
</feature>
<evidence type="ECO:0000256" key="5">
    <source>
        <dbReference type="SAM" id="Phobius"/>
    </source>
</evidence>
<feature type="transmembrane region" description="Helical" evidence="5">
    <location>
        <begin position="152"/>
        <end position="172"/>
    </location>
</feature>
<feature type="transmembrane region" description="Helical" evidence="5">
    <location>
        <begin position="412"/>
        <end position="432"/>
    </location>
</feature>
<evidence type="ECO:0000256" key="2">
    <source>
        <dbReference type="ARBA" id="ARBA00022692"/>
    </source>
</evidence>
<feature type="transmembrane region" description="Helical" evidence="5">
    <location>
        <begin position="325"/>
        <end position="347"/>
    </location>
</feature>
<dbReference type="EMBL" id="SLXK01000003">
    <property type="protein sequence ID" value="TCP31234.1"/>
    <property type="molecule type" value="Genomic_DNA"/>
</dbReference>
<dbReference type="RefSeq" id="WP_132743804.1">
    <property type="nucleotide sequence ID" value="NZ_SLXK01000003.1"/>
</dbReference>